<proteinExistence type="predicted"/>
<name>A0AAV5WM78_9BILA</name>
<reference evidence="1" key="1">
    <citation type="submission" date="2023-10" db="EMBL/GenBank/DDBJ databases">
        <title>Genome assembly of Pristionchus species.</title>
        <authorList>
            <person name="Yoshida K."/>
            <person name="Sommer R.J."/>
        </authorList>
    </citation>
    <scope>NUCLEOTIDE SEQUENCE</scope>
    <source>
        <strain evidence="1">RS5133</strain>
    </source>
</reference>
<sequence>VVSAGYDDGWRVMIYDHDVWLGRDHDRGCISRSWSCCMCCRCCNVRAMIIDHRVAMLARPGNYHADADSDYQNE</sequence>
<dbReference type="Proteomes" id="UP001432322">
    <property type="component" value="Unassembled WGS sequence"/>
</dbReference>
<organism evidence="1 2">
    <name type="scientific">Pristionchus fissidentatus</name>
    <dbReference type="NCBI Taxonomy" id="1538716"/>
    <lineage>
        <taxon>Eukaryota</taxon>
        <taxon>Metazoa</taxon>
        <taxon>Ecdysozoa</taxon>
        <taxon>Nematoda</taxon>
        <taxon>Chromadorea</taxon>
        <taxon>Rhabditida</taxon>
        <taxon>Rhabditina</taxon>
        <taxon>Diplogasteromorpha</taxon>
        <taxon>Diplogasteroidea</taxon>
        <taxon>Neodiplogasteridae</taxon>
        <taxon>Pristionchus</taxon>
    </lineage>
</organism>
<dbReference type="AlphaFoldDB" id="A0AAV5WM78"/>
<feature type="non-terminal residue" evidence="1">
    <location>
        <position position="1"/>
    </location>
</feature>
<feature type="non-terminal residue" evidence="1">
    <location>
        <position position="74"/>
    </location>
</feature>
<protein>
    <submittedName>
        <fullName evidence="1">Uncharacterized protein</fullName>
    </submittedName>
</protein>
<evidence type="ECO:0000313" key="1">
    <source>
        <dbReference type="EMBL" id="GMT31378.1"/>
    </source>
</evidence>
<gene>
    <name evidence="1" type="ORF">PFISCL1PPCAC_22675</name>
</gene>
<evidence type="ECO:0000313" key="2">
    <source>
        <dbReference type="Proteomes" id="UP001432322"/>
    </source>
</evidence>
<comment type="caution">
    <text evidence="1">The sequence shown here is derived from an EMBL/GenBank/DDBJ whole genome shotgun (WGS) entry which is preliminary data.</text>
</comment>
<keyword evidence="2" id="KW-1185">Reference proteome</keyword>
<accession>A0AAV5WM78</accession>
<dbReference type="EMBL" id="BTSY01000006">
    <property type="protein sequence ID" value="GMT31378.1"/>
    <property type="molecule type" value="Genomic_DNA"/>
</dbReference>